<evidence type="ECO:0000256" key="1">
    <source>
        <dbReference type="ARBA" id="ARBA00007177"/>
    </source>
</evidence>
<feature type="region of interest" description="Disordered" evidence="4">
    <location>
        <begin position="1"/>
        <end position="20"/>
    </location>
</feature>
<gene>
    <name evidence="3" type="primary">ureD</name>
    <name evidence="5" type="ORF">DRV84_04770</name>
</gene>
<dbReference type="OrthoDB" id="9798842at2"/>
<dbReference type="AlphaFoldDB" id="A0A3D9BWI7"/>
<evidence type="ECO:0000256" key="2">
    <source>
        <dbReference type="ARBA" id="ARBA00023186"/>
    </source>
</evidence>
<sequence>MTTDAPEAQEGAQPPRARGAARLSVRAARGGSALATFRHAGSLRAVFPRVRPGAAVEAVLVNTAGGVTGGDRFSVEAAAEAGAALTLSTQACERAYRAPPGPPGRLSVRLSAEAGARLAWLPQETILYDGAALERRLEIDLAPGARCLMCEPLIFGRAAMGERLTSGMFRDHVTITRDGQPIYRDGVHLSGDIAATLARPGVARGAGAMAALVLVAETAEAALPQVRAHLAETGGASLLAPDVLALRLLAPDGEGLRRALLPILDLLTDDSLPRAWRL</sequence>
<dbReference type="HAMAP" id="MF_01384">
    <property type="entry name" value="UreD"/>
    <property type="match status" value="1"/>
</dbReference>
<comment type="subunit">
    <text evidence="3">UreD, UreF and UreG form a complex that acts as a GTP-hydrolysis-dependent molecular chaperone, activating the urease apoprotein by helping to assemble the nickel containing metallocenter of UreC. The UreE protein probably delivers the nickel.</text>
</comment>
<dbReference type="PANTHER" id="PTHR33643">
    <property type="entry name" value="UREASE ACCESSORY PROTEIN D"/>
    <property type="match status" value="1"/>
</dbReference>
<comment type="subcellular location">
    <subcellularLocation>
        <location evidence="3">Cytoplasm</location>
    </subcellularLocation>
</comment>
<accession>A0A3D9BWI7</accession>
<dbReference type="GO" id="GO:0016151">
    <property type="term" value="F:nickel cation binding"/>
    <property type="evidence" value="ECO:0007669"/>
    <property type="project" value="UniProtKB-UniRule"/>
</dbReference>
<evidence type="ECO:0000256" key="3">
    <source>
        <dbReference type="HAMAP-Rule" id="MF_01384"/>
    </source>
</evidence>
<keyword evidence="3" id="KW-0996">Nickel insertion</keyword>
<comment type="caution">
    <text evidence="5">The sequence shown here is derived from an EMBL/GenBank/DDBJ whole genome shotgun (WGS) entry which is preliminary data.</text>
</comment>
<comment type="function">
    <text evidence="3">Required for maturation of urease via the functional incorporation of the urease nickel metallocenter.</text>
</comment>
<name>A0A3D9BWI7_9RHOB</name>
<dbReference type="EMBL" id="QOHR01000004">
    <property type="protein sequence ID" value="REC57900.1"/>
    <property type="molecule type" value="Genomic_DNA"/>
</dbReference>
<keyword evidence="2 3" id="KW-0143">Chaperone</keyword>
<keyword evidence="3" id="KW-0963">Cytoplasm</keyword>
<comment type="similarity">
    <text evidence="1 3">Belongs to the UreD family.</text>
</comment>
<feature type="compositionally biased region" description="Low complexity" evidence="4">
    <location>
        <begin position="11"/>
        <end position="20"/>
    </location>
</feature>
<dbReference type="InterPro" id="IPR002669">
    <property type="entry name" value="UreD"/>
</dbReference>
<dbReference type="Pfam" id="PF01774">
    <property type="entry name" value="UreD"/>
    <property type="match status" value="1"/>
</dbReference>
<evidence type="ECO:0000313" key="5">
    <source>
        <dbReference type="EMBL" id="REC57900.1"/>
    </source>
</evidence>
<dbReference type="Proteomes" id="UP000257131">
    <property type="component" value="Unassembled WGS sequence"/>
</dbReference>
<protein>
    <recommendedName>
        <fullName evidence="3">Urease accessory protein UreD</fullName>
    </recommendedName>
</protein>
<evidence type="ECO:0000256" key="4">
    <source>
        <dbReference type="SAM" id="MobiDB-lite"/>
    </source>
</evidence>
<organism evidence="5 6">
    <name type="scientific">Rhodosalinus sediminis</name>
    <dbReference type="NCBI Taxonomy" id="1940533"/>
    <lineage>
        <taxon>Bacteria</taxon>
        <taxon>Pseudomonadati</taxon>
        <taxon>Pseudomonadota</taxon>
        <taxon>Alphaproteobacteria</taxon>
        <taxon>Rhodobacterales</taxon>
        <taxon>Paracoccaceae</taxon>
        <taxon>Rhodosalinus</taxon>
    </lineage>
</organism>
<dbReference type="RefSeq" id="WP_115978737.1">
    <property type="nucleotide sequence ID" value="NZ_QOHR01000004.1"/>
</dbReference>
<reference evidence="5 6" key="1">
    <citation type="journal article" date="2017" name="Int. J. Syst. Evol. Microbiol.">
        <title>Rhodosalinus sediminis gen. nov., sp. nov., isolated from marine saltern.</title>
        <authorList>
            <person name="Guo L.Y."/>
            <person name="Ling S.K."/>
            <person name="Li C.M."/>
            <person name="Chen G.J."/>
            <person name="Du Z.J."/>
        </authorList>
    </citation>
    <scope>NUCLEOTIDE SEQUENCE [LARGE SCALE GENOMIC DNA]</scope>
    <source>
        <strain evidence="5 6">WDN1C137</strain>
    </source>
</reference>
<keyword evidence="6" id="KW-1185">Reference proteome</keyword>
<proteinExistence type="inferred from homology"/>
<dbReference type="GO" id="GO:0005737">
    <property type="term" value="C:cytoplasm"/>
    <property type="evidence" value="ECO:0007669"/>
    <property type="project" value="UniProtKB-SubCell"/>
</dbReference>
<dbReference type="PANTHER" id="PTHR33643:SF1">
    <property type="entry name" value="UREASE ACCESSORY PROTEIN D"/>
    <property type="match status" value="1"/>
</dbReference>
<evidence type="ECO:0000313" key="6">
    <source>
        <dbReference type="Proteomes" id="UP000257131"/>
    </source>
</evidence>